<evidence type="ECO:0000313" key="1">
    <source>
        <dbReference type="EMBL" id="NNJ26569.1"/>
    </source>
</evidence>
<dbReference type="EMBL" id="WTPX01000084">
    <property type="protein sequence ID" value="NNJ26569.1"/>
    <property type="molecule type" value="Genomic_DNA"/>
</dbReference>
<accession>A0ABX1VFQ1</accession>
<keyword evidence="2" id="KW-1185">Reference proteome</keyword>
<gene>
    <name evidence="1" type="ORF">LzC2_26580</name>
</gene>
<reference evidence="1 2" key="1">
    <citation type="journal article" date="2020" name="Syst. Appl. Microbiol.">
        <title>Alienimonas chondri sp. nov., a novel planctomycete isolated from the biofilm of the red alga Chondrus crispus.</title>
        <authorList>
            <person name="Vitorino I."/>
            <person name="Albuquerque L."/>
            <person name="Wiegand S."/>
            <person name="Kallscheuer N."/>
            <person name="da Costa M.S."/>
            <person name="Lobo-da-Cunha A."/>
            <person name="Jogler C."/>
            <person name="Lage O.M."/>
        </authorList>
    </citation>
    <scope>NUCLEOTIDE SEQUENCE [LARGE SCALE GENOMIC DNA]</scope>
    <source>
        <strain evidence="1 2">LzC2</strain>
    </source>
</reference>
<dbReference type="Proteomes" id="UP000609651">
    <property type="component" value="Unassembled WGS sequence"/>
</dbReference>
<name>A0ABX1VFQ1_9PLAN</name>
<evidence type="ECO:0000313" key="2">
    <source>
        <dbReference type="Proteomes" id="UP000609651"/>
    </source>
</evidence>
<sequence length="96" mass="10048">MPVASITPAFVTDTPWALALTPLPVPMTDTSPVPRVATIAPLTLTPWVFPVANCVLPSLARKSIEPSPVASMRAPLFTTIARPATSENAVDAAQTI</sequence>
<comment type="caution">
    <text evidence="1">The sequence shown here is derived from an EMBL/GenBank/DDBJ whole genome shotgun (WGS) entry which is preliminary data.</text>
</comment>
<organism evidence="1 2">
    <name type="scientific">Alienimonas chondri</name>
    <dbReference type="NCBI Taxonomy" id="2681879"/>
    <lineage>
        <taxon>Bacteria</taxon>
        <taxon>Pseudomonadati</taxon>
        <taxon>Planctomycetota</taxon>
        <taxon>Planctomycetia</taxon>
        <taxon>Planctomycetales</taxon>
        <taxon>Planctomycetaceae</taxon>
        <taxon>Alienimonas</taxon>
    </lineage>
</organism>
<protein>
    <submittedName>
        <fullName evidence="1">Uncharacterized protein</fullName>
    </submittedName>
</protein>
<proteinExistence type="predicted"/>